<reference evidence="1 2" key="1">
    <citation type="journal article" date="2016" name="Mol. Biol. Evol.">
        <title>Comparative Genomics of Early-Diverging Mushroom-Forming Fungi Provides Insights into the Origins of Lignocellulose Decay Capabilities.</title>
        <authorList>
            <person name="Nagy L.G."/>
            <person name="Riley R."/>
            <person name="Tritt A."/>
            <person name="Adam C."/>
            <person name="Daum C."/>
            <person name="Floudas D."/>
            <person name="Sun H."/>
            <person name="Yadav J.S."/>
            <person name="Pangilinan J."/>
            <person name="Larsson K.H."/>
            <person name="Matsuura K."/>
            <person name="Barry K."/>
            <person name="Labutti K."/>
            <person name="Kuo R."/>
            <person name="Ohm R.A."/>
            <person name="Bhattacharya S.S."/>
            <person name="Shirouzu T."/>
            <person name="Yoshinaga Y."/>
            <person name="Martin F.M."/>
            <person name="Grigoriev I.V."/>
            <person name="Hibbett D.S."/>
        </authorList>
    </citation>
    <scope>NUCLEOTIDE SEQUENCE [LARGE SCALE GENOMIC DNA]</scope>
    <source>
        <strain evidence="1 2">HHB14362 ss-1</strain>
    </source>
</reference>
<gene>
    <name evidence="1" type="ORF">NEOLEDRAFT_251464</name>
</gene>
<dbReference type="AlphaFoldDB" id="A0A165T9G8"/>
<dbReference type="Proteomes" id="UP000076761">
    <property type="component" value="Unassembled WGS sequence"/>
</dbReference>
<sequence>MTWSGIESHLFGQHRYMAFHNIYVAIKLPIAYVSYNAPGTYMHAPRVPARRVLPPARLPRSNVVVAAAKTHILAHSTTTSVRALILVLPQIPHRMNDAAPTVFCGHSIVYYLMTWLTERISLRLRGSATYKPFHDPLKELYRRDSSIERPAEQINSNMQHCPGYCSPVRGGRARWANVLRGFKCYTTHLVVER</sequence>
<proteinExistence type="predicted"/>
<dbReference type="InParanoid" id="A0A165T9G8"/>
<evidence type="ECO:0000313" key="1">
    <source>
        <dbReference type="EMBL" id="KZT26343.1"/>
    </source>
</evidence>
<name>A0A165T9G8_9AGAM</name>
<evidence type="ECO:0000313" key="2">
    <source>
        <dbReference type="Proteomes" id="UP000076761"/>
    </source>
</evidence>
<accession>A0A165T9G8</accession>
<protein>
    <submittedName>
        <fullName evidence="1">Uncharacterized protein</fullName>
    </submittedName>
</protein>
<organism evidence="1 2">
    <name type="scientific">Neolentinus lepideus HHB14362 ss-1</name>
    <dbReference type="NCBI Taxonomy" id="1314782"/>
    <lineage>
        <taxon>Eukaryota</taxon>
        <taxon>Fungi</taxon>
        <taxon>Dikarya</taxon>
        <taxon>Basidiomycota</taxon>
        <taxon>Agaricomycotina</taxon>
        <taxon>Agaricomycetes</taxon>
        <taxon>Gloeophyllales</taxon>
        <taxon>Gloeophyllaceae</taxon>
        <taxon>Neolentinus</taxon>
    </lineage>
</organism>
<keyword evidence="2" id="KW-1185">Reference proteome</keyword>
<dbReference type="EMBL" id="KV425567">
    <property type="protein sequence ID" value="KZT26343.1"/>
    <property type="molecule type" value="Genomic_DNA"/>
</dbReference>